<dbReference type="InterPro" id="IPR010368">
    <property type="entry name" value="Com_YlbF"/>
</dbReference>
<evidence type="ECO:0000313" key="3">
    <source>
        <dbReference type="Proteomes" id="UP000033695"/>
    </source>
</evidence>
<dbReference type="Pfam" id="PF06133">
    <property type="entry name" value="Com_YlbF"/>
    <property type="match status" value="1"/>
</dbReference>
<dbReference type="HAMAP" id="MF_01526">
    <property type="entry name" value="UPF0342"/>
    <property type="match status" value="1"/>
</dbReference>
<sequence>MINVYDTANQLENELRQTPEIMGLQGAFSQMKADAMAYSLFQKLQKMQLDYQQKELSGQQITDEEIKNLQDLSTQLSKFDSIKNLMEQERKVNAMMEELNKIISKPVAEIYQG</sequence>
<dbReference type="Proteomes" id="UP000033695">
    <property type="component" value="Unassembled WGS sequence"/>
</dbReference>
<dbReference type="STRING" id="1218508.JG29_05590"/>
<evidence type="ECO:0000256" key="1">
    <source>
        <dbReference type="HAMAP-Rule" id="MF_01526"/>
    </source>
</evidence>
<reference evidence="2 3" key="1">
    <citation type="submission" date="2014-12" db="EMBL/GenBank/DDBJ databases">
        <title>Comparative genomics of the lactic acid bacteria isolated from the honey bee gut.</title>
        <authorList>
            <person name="Ellegaard K.M."/>
            <person name="Tamarit D."/>
            <person name="Javelind E."/>
            <person name="Olofsson T."/>
            <person name="Andersson S.G."/>
            <person name="Vasquez A."/>
        </authorList>
    </citation>
    <scope>NUCLEOTIDE SEQUENCE [LARGE SCALE GENOMIC DNA]</scope>
    <source>
        <strain evidence="2 3">Hon2</strain>
    </source>
</reference>
<name>A0A0F4KRT8_9LACO</name>
<dbReference type="AlphaFoldDB" id="A0A0F4KRT8"/>
<evidence type="ECO:0000313" key="2">
    <source>
        <dbReference type="EMBL" id="KJY49110.1"/>
    </source>
</evidence>
<proteinExistence type="inferred from homology"/>
<dbReference type="RefSeq" id="WP_045922417.1">
    <property type="nucleotide sequence ID" value="NZ_JBHTHW010000003.1"/>
</dbReference>
<organism evidence="2 3">
    <name type="scientific">Bombilactobacillus mellis</name>
    <dbReference type="NCBI Taxonomy" id="1218508"/>
    <lineage>
        <taxon>Bacteria</taxon>
        <taxon>Bacillati</taxon>
        <taxon>Bacillota</taxon>
        <taxon>Bacilli</taxon>
        <taxon>Lactobacillales</taxon>
        <taxon>Lactobacillaceae</taxon>
        <taxon>Bombilactobacillus</taxon>
    </lineage>
</organism>
<accession>A0A0F4KRT8</accession>
<comment type="similarity">
    <text evidence="1">Belongs to the UPF0342 family.</text>
</comment>
<dbReference type="PATRIC" id="fig|1218508.4.peg.574"/>
<dbReference type="EMBL" id="JXBZ01000005">
    <property type="protein sequence ID" value="KJY49110.1"/>
    <property type="molecule type" value="Genomic_DNA"/>
</dbReference>
<dbReference type="HOGENOM" id="CLU_140243_3_1_9"/>
<comment type="caution">
    <text evidence="2">The sequence shown here is derived from an EMBL/GenBank/DDBJ whole genome shotgun (WGS) entry which is preliminary data.</text>
</comment>
<gene>
    <name evidence="2" type="ORF">JG29_05590</name>
</gene>
<dbReference type="InterPro" id="IPR023378">
    <property type="entry name" value="YheA/YmcA-like_dom_sf"/>
</dbReference>
<keyword evidence="3" id="KW-1185">Reference proteome</keyword>
<dbReference type="Gene3D" id="1.20.1500.10">
    <property type="entry name" value="YheA/YmcA-like"/>
    <property type="match status" value="1"/>
</dbReference>
<dbReference type="SUPFAM" id="SSF158622">
    <property type="entry name" value="YheA/YmcA-like"/>
    <property type="match status" value="1"/>
</dbReference>
<protein>
    <recommendedName>
        <fullName evidence="1">UPF0342 protein JG29_05590</fullName>
    </recommendedName>
</protein>